<feature type="transmembrane region" description="Helical" evidence="5">
    <location>
        <begin position="250"/>
        <end position="273"/>
    </location>
</feature>
<dbReference type="PANTHER" id="PTHR23546">
    <property type="entry name" value="TRANSPORT PROTEIN"/>
    <property type="match status" value="1"/>
</dbReference>
<feature type="transmembrane region" description="Helical" evidence="5">
    <location>
        <begin position="121"/>
        <end position="142"/>
    </location>
</feature>
<feature type="transmembrane region" description="Helical" evidence="5">
    <location>
        <begin position="374"/>
        <end position="395"/>
    </location>
</feature>
<feature type="domain" description="Major facilitator superfamily (MFS) profile" evidence="6">
    <location>
        <begin position="26"/>
        <end position="426"/>
    </location>
</feature>
<evidence type="ECO:0000259" key="6">
    <source>
        <dbReference type="PROSITE" id="PS50850"/>
    </source>
</evidence>
<dbReference type="Proteomes" id="UP000249393">
    <property type="component" value="Unassembled WGS sequence"/>
</dbReference>
<feature type="transmembrane region" description="Helical" evidence="5">
    <location>
        <begin position="92"/>
        <end position="115"/>
    </location>
</feature>
<dbReference type="AlphaFoldDB" id="A0A2W5V0Z5"/>
<protein>
    <submittedName>
        <fullName evidence="7">MFS transporter</fullName>
    </submittedName>
</protein>
<evidence type="ECO:0000256" key="1">
    <source>
        <dbReference type="ARBA" id="ARBA00004141"/>
    </source>
</evidence>
<sequence length="449" mass="46868">MRGRASGSNGCLMTGETSQVRDNRTPFAILFGVSVATAMGNTGMLSVLPAIGRQIGIPDAMVAAIFSLSAVLWAITSPLWARQSDLRGRKPLIMLGLSGFCVSMLLCALVVSAGLRHLAPPMVIFVLFLLCRALFGGVGSAANPATQAYMADRTSREERTQTMATLAGAFGLGTVVGPLLAPLFVLPVVGLAGPMFAFAAIAAIMLVVVKRGLPETFMPGRGDTPPRRKLGLPWRGESAALWRDPRLKPFLVYGFLVASCQTAQTQTLGFLIIDKLGLPPVKAQGFITLAMAAGAVAGLLAQWGLIRMFRMGPRELMRWGVAAAALGNVVVAFAPDYAAVAIGYAIASLGYGFARPGFTAGASLSLPAKDQAGAAGAIAAINGLNVVVAPLFVLLYEKIGWGPFVLNALILVAMLAYALRQAVLRSVSQTAPEREAAIAGLERSDEGGV</sequence>
<evidence type="ECO:0000256" key="5">
    <source>
        <dbReference type="SAM" id="Phobius"/>
    </source>
</evidence>
<feature type="transmembrane region" description="Helical" evidence="5">
    <location>
        <begin position="401"/>
        <end position="419"/>
    </location>
</feature>
<evidence type="ECO:0000256" key="2">
    <source>
        <dbReference type="ARBA" id="ARBA00022692"/>
    </source>
</evidence>
<evidence type="ECO:0000313" key="8">
    <source>
        <dbReference type="Proteomes" id="UP000249393"/>
    </source>
</evidence>
<feature type="transmembrane region" description="Helical" evidence="5">
    <location>
        <begin position="285"/>
        <end position="304"/>
    </location>
</feature>
<keyword evidence="2 5" id="KW-0812">Transmembrane</keyword>
<evidence type="ECO:0000313" key="7">
    <source>
        <dbReference type="EMBL" id="PZR32407.1"/>
    </source>
</evidence>
<keyword evidence="4 5" id="KW-0472">Membrane</keyword>
<dbReference type="InterPro" id="IPR011701">
    <property type="entry name" value="MFS"/>
</dbReference>
<evidence type="ECO:0000256" key="3">
    <source>
        <dbReference type="ARBA" id="ARBA00022989"/>
    </source>
</evidence>
<keyword evidence="3 5" id="KW-1133">Transmembrane helix</keyword>
<proteinExistence type="predicted"/>
<feature type="transmembrane region" description="Helical" evidence="5">
    <location>
        <begin position="163"/>
        <end position="185"/>
    </location>
</feature>
<dbReference type="InterPro" id="IPR001958">
    <property type="entry name" value="Tet-R_TetA/multi-R_MdtG-like"/>
</dbReference>
<feature type="transmembrane region" description="Helical" evidence="5">
    <location>
        <begin position="60"/>
        <end position="80"/>
    </location>
</feature>
<organism evidence="7 8">
    <name type="scientific">Caulobacter segnis</name>
    <dbReference type="NCBI Taxonomy" id="88688"/>
    <lineage>
        <taxon>Bacteria</taxon>
        <taxon>Pseudomonadati</taxon>
        <taxon>Pseudomonadota</taxon>
        <taxon>Alphaproteobacteria</taxon>
        <taxon>Caulobacterales</taxon>
        <taxon>Caulobacteraceae</taxon>
        <taxon>Caulobacter</taxon>
    </lineage>
</organism>
<dbReference type="Gene3D" id="1.20.1250.20">
    <property type="entry name" value="MFS general substrate transporter like domains"/>
    <property type="match status" value="1"/>
</dbReference>
<dbReference type="GO" id="GO:0016020">
    <property type="term" value="C:membrane"/>
    <property type="evidence" value="ECO:0007669"/>
    <property type="project" value="UniProtKB-SubCell"/>
</dbReference>
<feature type="transmembrane region" description="Helical" evidence="5">
    <location>
        <begin position="191"/>
        <end position="209"/>
    </location>
</feature>
<dbReference type="PRINTS" id="PR01035">
    <property type="entry name" value="TCRTETA"/>
</dbReference>
<feature type="transmembrane region" description="Helical" evidence="5">
    <location>
        <begin position="27"/>
        <end position="48"/>
    </location>
</feature>
<accession>A0A2W5V0Z5</accession>
<comment type="caution">
    <text evidence="7">The sequence shown here is derived from an EMBL/GenBank/DDBJ whole genome shotgun (WGS) entry which is preliminary data.</text>
</comment>
<evidence type="ECO:0000256" key="4">
    <source>
        <dbReference type="ARBA" id="ARBA00023136"/>
    </source>
</evidence>
<comment type="subcellular location">
    <subcellularLocation>
        <location evidence="1">Membrane</location>
        <topology evidence="1">Multi-pass membrane protein</topology>
    </subcellularLocation>
</comment>
<dbReference type="CDD" id="cd17330">
    <property type="entry name" value="MFS_SLC46_TetA_like"/>
    <property type="match status" value="1"/>
</dbReference>
<dbReference type="EMBL" id="QFQZ01000061">
    <property type="protein sequence ID" value="PZR32407.1"/>
    <property type="molecule type" value="Genomic_DNA"/>
</dbReference>
<reference evidence="7 8" key="1">
    <citation type="submission" date="2017-08" db="EMBL/GenBank/DDBJ databases">
        <title>Infants hospitalized years apart are colonized by the same room-sourced microbial strains.</title>
        <authorList>
            <person name="Brooks B."/>
            <person name="Olm M.R."/>
            <person name="Firek B.A."/>
            <person name="Baker R."/>
            <person name="Thomas B.C."/>
            <person name="Morowitz M.J."/>
            <person name="Banfield J.F."/>
        </authorList>
    </citation>
    <scope>NUCLEOTIDE SEQUENCE [LARGE SCALE GENOMIC DNA]</scope>
    <source>
        <strain evidence="7">S2_003_000_R2_4</strain>
    </source>
</reference>
<gene>
    <name evidence="7" type="ORF">DI526_16685</name>
</gene>
<dbReference type="SUPFAM" id="SSF103473">
    <property type="entry name" value="MFS general substrate transporter"/>
    <property type="match status" value="1"/>
</dbReference>
<name>A0A2W5V0Z5_9CAUL</name>
<dbReference type="Pfam" id="PF07690">
    <property type="entry name" value="MFS_1"/>
    <property type="match status" value="1"/>
</dbReference>
<dbReference type="GO" id="GO:0022857">
    <property type="term" value="F:transmembrane transporter activity"/>
    <property type="evidence" value="ECO:0007669"/>
    <property type="project" value="InterPro"/>
</dbReference>
<dbReference type="InterPro" id="IPR036259">
    <property type="entry name" value="MFS_trans_sf"/>
</dbReference>
<dbReference type="InterPro" id="IPR020846">
    <property type="entry name" value="MFS_dom"/>
</dbReference>
<dbReference type="PROSITE" id="PS50850">
    <property type="entry name" value="MFS"/>
    <property type="match status" value="1"/>
</dbReference>
<dbReference type="PANTHER" id="PTHR23546:SF1">
    <property type="entry name" value="MEMBRANE PROTEIN"/>
    <property type="match status" value="1"/>
</dbReference>